<name>A0A0D2P440_HYPSF</name>
<dbReference type="PROSITE" id="PS51821">
    <property type="entry name" value="VELVET"/>
    <property type="match status" value="1"/>
</dbReference>
<keyword evidence="8" id="KW-1185">Reference proteome</keyword>
<keyword evidence="4" id="KW-0539">Nucleus</keyword>
<dbReference type="InterPro" id="IPR037525">
    <property type="entry name" value="Velvet_dom"/>
</dbReference>
<evidence type="ECO:0000259" key="6">
    <source>
        <dbReference type="PROSITE" id="PS51821"/>
    </source>
</evidence>
<dbReference type="EMBL" id="KN817650">
    <property type="protein sequence ID" value="KJA15240.1"/>
    <property type="molecule type" value="Genomic_DNA"/>
</dbReference>
<dbReference type="PANTHER" id="PTHR33572">
    <property type="entry name" value="SPORE DEVELOPMENT REGULATOR VOSA"/>
    <property type="match status" value="1"/>
</dbReference>
<dbReference type="GO" id="GO:0005634">
    <property type="term" value="C:nucleus"/>
    <property type="evidence" value="ECO:0007669"/>
    <property type="project" value="UniProtKB-SubCell"/>
</dbReference>
<comment type="subcellular location">
    <subcellularLocation>
        <location evidence="1">Nucleus</location>
    </subcellularLocation>
</comment>
<dbReference type="OrthoDB" id="3056235at2759"/>
<gene>
    <name evidence="7" type="ORF">HYPSUDRAFT_72178</name>
</gene>
<dbReference type="Proteomes" id="UP000054270">
    <property type="component" value="Unassembled WGS sequence"/>
</dbReference>
<reference evidence="8" key="1">
    <citation type="submission" date="2014-04" db="EMBL/GenBank/DDBJ databases">
        <title>Evolutionary Origins and Diversification of the Mycorrhizal Mutualists.</title>
        <authorList>
            <consortium name="DOE Joint Genome Institute"/>
            <consortium name="Mycorrhizal Genomics Consortium"/>
            <person name="Kohler A."/>
            <person name="Kuo A."/>
            <person name="Nagy L.G."/>
            <person name="Floudas D."/>
            <person name="Copeland A."/>
            <person name="Barry K.W."/>
            <person name="Cichocki N."/>
            <person name="Veneault-Fourrey C."/>
            <person name="LaButti K."/>
            <person name="Lindquist E.A."/>
            <person name="Lipzen A."/>
            <person name="Lundell T."/>
            <person name="Morin E."/>
            <person name="Murat C."/>
            <person name="Riley R."/>
            <person name="Ohm R."/>
            <person name="Sun H."/>
            <person name="Tunlid A."/>
            <person name="Henrissat B."/>
            <person name="Grigoriev I.V."/>
            <person name="Hibbett D.S."/>
            <person name="Martin F."/>
        </authorList>
    </citation>
    <scope>NUCLEOTIDE SEQUENCE [LARGE SCALE GENOMIC DNA]</scope>
    <source>
        <strain evidence="8">FD-334 SS-4</strain>
    </source>
</reference>
<proteinExistence type="predicted"/>
<protein>
    <recommendedName>
        <fullName evidence="6">Velvet domain-containing protein</fullName>
    </recommendedName>
</protein>
<dbReference type="Pfam" id="PF11754">
    <property type="entry name" value="Velvet"/>
    <property type="match status" value="2"/>
</dbReference>
<organism evidence="7 8">
    <name type="scientific">Hypholoma sublateritium (strain FD-334 SS-4)</name>
    <dbReference type="NCBI Taxonomy" id="945553"/>
    <lineage>
        <taxon>Eukaryota</taxon>
        <taxon>Fungi</taxon>
        <taxon>Dikarya</taxon>
        <taxon>Basidiomycota</taxon>
        <taxon>Agaricomycotina</taxon>
        <taxon>Agaricomycetes</taxon>
        <taxon>Agaricomycetidae</taxon>
        <taxon>Agaricales</taxon>
        <taxon>Agaricineae</taxon>
        <taxon>Strophariaceae</taxon>
        <taxon>Hypholoma</taxon>
    </lineage>
</organism>
<feature type="compositionally biased region" description="Low complexity" evidence="5">
    <location>
        <begin position="119"/>
        <end position="161"/>
    </location>
</feature>
<evidence type="ECO:0000256" key="5">
    <source>
        <dbReference type="SAM" id="MobiDB-lite"/>
    </source>
</evidence>
<evidence type="ECO:0000313" key="7">
    <source>
        <dbReference type="EMBL" id="KJA15240.1"/>
    </source>
</evidence>
<evidence type="ECO:0000256" key="3">
    <source>
        <dbReference type="ARBA" id="ARBA00023163"/>
    </source>
</evidence>
<dbReference type="Gene3D" id="2.60.40.3960">
    <property type="entry name" value="Velvet domain"/>
    <property type="match status" value="1"/>
</dbReference>
<dbReference type="InterPro" id="IPR021740">
    <property type="entry name" value="Velvet"/>
</dbReference>
<sequence>MAIAAELGQSFSATARSPCKNECTQSSCKLEYSRQPIPISSDAGRVVDIQPSAINNQPSTHCSSPKMCNLSHVPNMVINPLSLRQHPTAKTVLARTQCSAYCCCHLYGPDIHSRLFRTSSSGQSSPQSSFGSLTCSSRTSSSTQSPPSSQSSLADLSTTSPIPFIRPQPRIQVASLLSDARARSYHLEIVQHPLRTAEFGAAYLSRIPLTPPIIAQLTVRDSSGNSVVPEPELPFLVAHLSLFSGDGQTPLDMGSFIGRGVLQNPPTLYGHLVATVEQLEDLQGNMGLFFLFPDVSIRLRGRYQLGVTLTRITTPDPSSLAEHGTALASTRTRPFEAVALSEYVAAPTTRLTQSFIRQGARMFANASYPHSAR</sequence>
<accession>A0A0D2P440</accession>
<evidence type="ECO:0000256" key="2">
    <source>
        <dbReference type="ARBA" id="ARBA00023015"/>
    </source>
</evidence>
<keyword evidence="3" id="KW-0804">Transcription</keyword>
<dbReference type="STRING" id="945553.A0A0D2P440"/>
<dbReference type="PANTHER" id="PTHR33572:SF15">
    <property type="entry name" value="VELVET DOMAIN-CONTAINING PROTEIN"/>
    <property type="match status" value="1"/>
</dbReference>
<dbReference type="InterPro" id="IPR038491">
    <property type="entry name" value="Velvet_dom_sf"/>
</dbReference>
<evidence type="ECO:0000313" key="8">
    <source>
        <dbReference type="Proteomes" id="UP000054270"/>
    </source>
</evidence>
<keyword evidence="2" id="KW-0805">Transcription regulation</keyword>
<evidence type="ECO:0000256" key="4">
    <source>
        <dbReference type="ARBA" id="ARBA00023242"/>
    </source>
</evidence>
<feature type="domain" description="Velvet" evidence="6">
    <location>
        <begin position="180"/>
        <end position="365"/>
    </location>
</feature>
<dbReference type="AlphaFoldDB" id="A0A0D2P440"/>
<feature type="region of interest" description="Disordered" evidence="5">
    <location>
        <begin position="118"/>
        <end position="161"/>
    </location>
</feature>
<evidence type="ECO:0000256" key="1">
    <source>
        <dbReference type="ARBA" id="ARBA00004123"/>
    </source>
</evidence>